<reference evidence="1" key="1">
    <citation type="journal article" date="2013" name="J. Plant Res.">
        <title>Effect of fungi and light on seed germination of three Opuntia species from semiarid lands of central Mexico.</title>
        <authorList>
            <person name="Delgado-Sanchez P."/>
            <person name="Jimenez-Bremont J.F."/>
            <person name="Guerrero-Gonzalez Mde L."/>
            <person name="Flores J."/>
        </authorList>
    </citation>
    <scope>NUCLEOTIDE SEQUENCE</scope>
    <source>
        <tissue evidence="1">Cladode</tissue>
    </source>
</reference>
<reference evidence="1" key="2">
    <citation type="submission" date="2020-07" db="EMBL/GenBank/DDBJ databases">
        <authorList>
            <person name="Vera ALvarez R."/>
            <person name="Arias-Moreno D.M."/>
            <person name="Jimenez-Jacinto V."/>
            <person name="Jimenez-Bremont J.F."/>
            <person name="Swaminathan K."/>
            <person name="Moose S.P."/>
            <person name="Guerrero-Gonzalez M.L."/>
            <person name="Marino-Ramirez L."/>
            <person name="Landsman D."/>
            <person name="Rodriguez-Kessler M."/>
            <person name="Delgado-Sanchez P."/>
        </authorList>
    </citation>
    <scope>NUCLEOTIDE SEQUENCE</scope>
    <source>
        <tissue evidence="1">Cladode</tissue>
    </source>
</reference>
<organism evidence="1">
    <name type="scientific">Opuntia streptacantha</name>
    <name type="common">Prickly pear cactus</name>
    <name type="synonym">Opuntia cardona</name>
    <dbReference type="NCBI Taxonomy" id="393608"/>
    <lineage>
        <taxon>Eukaryota</taxon>
        <taxon>Viridiplantae</taxon>
        <taxon>Streptophyta</taxon>
        <taxon>Embryophyta</taxon>
        <taxon>Tracheophyta</taxon>
        <taxon>Spermatophyta</taxon>
        <taxon>Magnoliopsida</taxon>
        <taxon>eudicotyledons</taxon>
        <taxon>Gunneridae</taxon>
        <taxon>Pentapetalae</taxon>
        <taxon>Caryophyllales</taxon>
        <taxon>Cactineae</taxon>
        <taxon>Cactaceae</taxon>
        <taxon>Opuntioideae</taxon>
        <taxon>Opuntia</taxon>
    </lineage>
</organism>
<dbReference type="EMBL" id="GISG01022661">
    <property type="protein sequence ID" value="MBA4618899.1"/>
    <property type="molecule type" value="Transcribed_RNA"/>
</dbReference>
<protein>
    <submittedName>
        <fullName evidence="1">Uncharacterized protein</fullName>
    </submittedName>
</protein>
<name>A0A7C8YHY4_OPUST</name>
<evidence type="ECO:0000313" key="1">
    <source>
        <dbReference type="EMBL" id="MBA4618899.1"/>
    </source>
</evidence>
<proteinExistence type="predicted"/>
<sequence>MACFLFLEEKGLKIGRKSSTLGSRVTTTSFIIRSTFSIVSSSISTPKHILKRIQNTANLTFFKTETTPSLASASALILAMSVSMALSLTPLNSLSREELSPFWTMFFLRDRHTGPCKAALTVNLLQLKMARVGYSDGRLANTGPLRIRASCASWELLMMIIVREPILRVKMGPQVGSRSLT</sequence>
<accession>A0A7C8YHY4</accession>
<dbReference type="AlphaFoldDB" id="A0A7C8YHY4"/>